<protein>
    <submittedName>
        <fullName evidence="8">Integrase</fullName>
    </submittedName>
</protein>
<evidence type="ECO:0000256" key="4">
    <source>
        <dbReference type="ARBA" id="ARBA00023172"/>
    </source>
</evidence>
<dbReference type="OrthoDB" id="9801717at2"/>
<evidence type="ECO:0000259" key="7">
    <source>
        <dbReference type="PROSITE" id="PS51900"/>
    </source>
</evidence>
<dbReference type="Gene3D" id="1.10.443.10">
    <property type="entry name" value="Intergrase catalytic core"/>
    <property type="match status" value="1"/>
</dbReference>
<proteinExistence type="inferred from homology"/>
<keyword evidence="2" id="KW-0229">DNA integration</keyword>
<dbReference type="InterPro" id="IPR011010">
    <property type="entry name" value="DNA_brk_join_enz"/>
</dbReference>
<comment type="similarity">
    <text evidence="1">Belongs to the 'phage' integrase family.</text>
</comment>
<dbReference type="InterPro" id="IPR044068">
    <property type="entry name" value="CB"/>
</dbReference>
<dbReference type="PANTHER" id="PTHR30349">
    <property type="entry name" value="PHAGE INTEGRASE-RELATED"/>
    <property type="match status" value="1"/>
</dbReference>
<dbReference type="InterPro" id="IPR004107">
    <property type="entry name" value="Integrase_SAM-like_N"/>
</dbReference>
<sequence>MNTFPNISLRHLKHKNQNNICLIFPYNETLINISKKELKAKWSKTHSCWHVKNTPTQLKLIFKVFKGHANIKSNELFDKPIIKNEQSSKKKSRNLNDEQKNTLNNFYKYLKGKRFSKSTVDTYTYLIADFIEFHNQKQIKELNSRDVELFNEYKCTQKYSVNTQRQFTSALKWFIKFYPTIQISELHLSRPKKSKKLPIVLSQEEVIKLIAVTTNLKHRAIIALIYSCGLRISEIINLKLEDLFIDRRQIVVKDGKGRKDRYVTLAESFLPLLRNYLTSYNPKKYFIEGPKEGKYSSSSIRKFLTKSKMKAGIRRPISPHTLRHSFATHLLENGVGLRHIQELLGHAKPETTMIYTHVAKKDLLDIKSPLDTAIEKLEKTQNEEQKFLISGK</sequence>
<comment type="caution">
    <text evidence="8">The sequence shown here is derived from an EMBL/GenBank/DDBJ whole genome shotgun (WGS) entry which is preliminary data.</text>
</comment>
<evidence type="ECO:0000313" key="8">
    <source>
        <dbReference type="EMBL" id="PSG87386.1"/>
    </source>
</evidence>
<dbReference type="InterPro" id="IPR002104">
    <property type="entry name" value="Integrase_catalytic"/>
</dbReference>
<evidence type="ECO:0000256" key="3">
    <source>
        <dbReference type="ARBA" id="ARBA00023125"/>
    </source>
</evidence>
<accession>A0A2T1N711</accession>
<dbReference type="GO" id="GO:0006310">
    <property type="term" value="P:DNA recombination"/>
    <property type="evidence" value="ECO:0007669"/>
    <property type="project" value="UniProtKB-KW"/>
</dbReference>
<reference evidence="8 9" key="1">
    <citation type="submission" date="2018-03" db="EMBL/GenBank/DDBJ databases">
        <title>Mesoflavibacter sp. HG37 and Mesoflavibacter sp. HG96 sp.nov., two marine bacteria isolated from seawater of Western Pacific Ocean.</title>
        <authorList>
            <person name="Cheng H."/>
            <person name="Wu Y.-H."/>
            <person name="Guo L.-L."/>
            <person name="Xu X.-W."/>
        </authorList>
    </citation>
    <scope>NUCLEOTIDE SEQUENCE [LARGE SCALE GENOMIC DNA]</scope>
    <source>
        <strain evidence="8 9">KCTC 32269</strain>
    </source>
</reference>
<dbReference type="GO" id="GO:0015074">
    <property type="term" value="P:DNA integration"/>
    <property type="evidence" value="ECO:0007669"/>
    <property type="project" value="UniProtKB-KW"/>
</dbReference>
<keyword evidence="3 5" id="KW-0238">DNA-binding</keyword>
<dbReference type="Proteomes" id="UP000238426">
    <property type="component" value="Unassembled WGS sequence"/>
</dbReference>
<dbReference type="NCBIfam" id="NF040815">
    <property type="entry name" value="recomb_XerA_Arch"/>
    <property type="match status" value="1"/>
</dbReference>
<organism evidence="8 9">
    <name type="scientific">Aurantibacter aestuarii</name>
    <dbReference type="NCBI Taxonomy" id="1266046"/>
    <lineage>
        <taxon>Bacteria</taxon>
        <taxon>Pseudomonadati</taxon>
        <taxon>Bacteroidota</taxon>
        <taxon>Flavobacteriia</taxon>
        <taxon>Flavobacteriales</taxon>
        <taxon>Flavobacteriaceae</taxon>
        <taxon>Aurantibacter</taxon>
    </lineage>
</organism>
<dbReference type="EMBL" id="PXOQ01000010">
    <property type="protein sequence ID" value="PSG87386.1"/>
    <property type="molecule type" value="Genomic_DNA"/>
</dbReference>
<evidence type="ECO:0000259" key="6">
    <source>
        <dbReference type="PROSITE" id="PS51898"/>
    </source>
</evidence>
<dbReference type="Pfam" id="PF00589">
    <property type="entry name" value="Phage_integrase"/>
    <property type="match status" value="1"/>
</dbReference>
<dbReference type="SUPFAM" id="SSF56349">
    <property type="entry name" value="DNA breaking-rejoining enzymes"/>
    <property type="match status" value="1"/>
</dbReference>
<keyword evidence="9" id="KW-1185">Reference proteome</keyword>
<gene>
    <name evidence="8" type="ORF">C7H52_10915</name>
</gene>
<dbReference type="InterPro" id="IPR010998">
    <property type="entry name" value="Integrase_recombinase_N"/>
</dbReference>
<dbReference type="GO" id="GO:0003677">
    <property type="term" value="F:DNA binding"/>
    <property type="evidence" value="ECO:0007669"/>
    <property type="project" value="UniProtKB-UniRule"/>
</dbReference>
<keyword evidence="4" id="KW-0233">DNA recombination</keyword>
<dbReference type="PROSITE" id="PS51898">
    <property type="entry name" value="TYR_RECOMBINASE"/>
    <property type="match status" value="1"/>
</dbReference>
<dbReference type="Gene3D" id="1.10.150.130">
    <property type="match status" value="1"/>
</dbReference>
<dbReference type="InterPro" id="IPR050090">
    <property type="entry name" value="Tyrosine_recombinase_XerCD"/>
</dbReference>
<evidence type="ECO:0000313" key="9">
    <source>
        <dbReference type="Proteomes" id="UP000238426"/>
    </source>
</evidence>
<name>A0A2T1N711_9FLAO</name>
<dbReference type="PROSITE" id="PS51900">
    <property type="entry name" value="CB"/>
    <property type="match status" value="1"/>
</dbReference>
<feature type="domain" description="Tyr recombinase" evidence="6">
    <location>
        <begin position="196"/>
        <end position="368"/>
    </location>
</feature>
<dbReference type="InterPro" id="IPR013762">
    <property type="entry name" value="Integrase-like_cat_sf"/>
</dbReference>
<dbReference type="Pfam" id="PF13495">
    <property type="entry name" value="Phage_int_SAM_4"/>
    <property type="match status" value="1"/>
</dbReference>
<evidence type="ECO:0000256" key="2">
    <source>
        <dbReference type="ARBA" id="ARBA00022908"/>
    </source>
</evidence>
<dbReference type="AlphaFoldDB" id="A0A2T1N711"/>
<evidence type="ECO:0000256" key="5">
    <source>
        <dbReference type="PROSITE-ProRule" id="PRU01248"/>
    </source>
</evidence>
<dbReference type="PANTHER" id="PTHR30349:SF41">
    <property type="entry name" value="INTEGRASE_RECOMBINASE PROTEIN MJ0367-RELATED"/>
    <property type="match status" value="1"/>
</dbReference>
<feature type="domain" description="Core-binding (CB)" evidence="7">
    <location>
        <begin position="97"/>
        <end position="179"/>
    </location>
</feature>
<evidence type="ECO:0000256" key="1">
    <source>
        <dbReference type="ARBA" id="ARBA00008857"/>
    </source>
</evidence>